<dbReference type="EMBL" id="VKAD01000002">
    <property type="protein sequence ID" value="TXR52072.1"/>
    <property type="molecule type" value="Genomic_DNA"/>
</dbReference>
<keyword evidence="3" id="KW-1185">Reference proteome</keyword>
<dbReference type="NCBIfam" id="NF006702">
    <property type="entry name" value="PRK09248.1"/>
    <property type="match status" value="1"/>
</dbReference>
<organism evidence="2 3">
    <name type="scientific">Reinekea thalattae</name>
    <dbReference type="NCBI Taxonomy" id="2593301"/>
    <lineage>
        <taxon>Bacteria</taxon>
        <taxon>Pseudomonadati</taxon>
        <taxon>Pseudomonadota</taxon>
        <taxon>Gammaproteobacteria</taxon>
        <taxon>Oceanospirillales</taxon>
        <taxon>Saccharospirillaceae</taxon>
        <taxon>Reinekea</taxon>
    </lineage>
</organism>
<proteinExistence type="predicted"/>
<dbReference type="Gene3D" id="3.20.20.140">
    <property type="entry name" value="Metal-dependent hydrolases"/>
    <property type="match status" value="1"/>
</dbReference>
<dbReference type="GO" id="GO:0005829">
    <property type="term" value="C:cytosol"/>
    <property type="evidence" value="ECO:0007669"/>
    <property type="project" value="TreeGrafter"/>
</dbReference>
<comment type="caution">
    <text evidence="2">The sequence shown here is derived from an EMBL/GenBank/DDBJ whole genome shotgun (WGS) entry which is preliminary data.</text>
</comment>
<reference evidence="2 3" key="1">
    <citation type="submission" date="2019-07" db="EMBL/GenBank/DDBJ databases">
        <title>Reinekea sp. strain SSH23 genome sequencing and assembly.</title>
        <authorList>
            <person name="Kim I."/>
        </authorList>
    </citation>
    <scope>NUCLEOTIDE SEQUENCE [LARGE SCALE GENOMIC DNA]</scope>
    <source>
        <strain evidence="2 3">SSH23</strain>
    </source>
</reference>
<dbReference type="InterPro" id="IPR004013">
    <property type="entry name" value="PHP_dom"/>
</dbReference>
<evidence type="ECO:0000313" key="2">
    <source>
        <dbReference type="EMBL" id="TXR52072.1"/>
    </source>
</evidence>
<name>A0A5C8Z1N8_9GAMM</name>
<dbReference type="RefSeq" id="WP_147714668.1">
    <property type="nucleotide sequence ID" value="NZ_VKAD01000002.1"/>
</dbReference>
<gene>
    <name evidence="2" type="ORF">FME95_11700</name>
</gene>
<protein>
    <submittedName>
        <fullName evidence="2">Phosphatase</fullName>
    </submittedName>
</protein>
<dbReference type="SUPFAM" id="SSF89550">
    <property type="entry name" value="PHP domain-like"/>
    <property type="match status" value="1"/>
</dbReference>
<dbReference type="InterPro" id="IPR003141">
    <property type="entry name" value="Pol/His_phosphatase_N"/>
</dbReference>
<dbReference type="GO" id="GO:0042578">
    <property type="term" value="F:phosphoric ester hydrolase activity"/>
    <property type="evidence" value="ECO:0007669"/>
    <property type="project" value="TreeGrafter"/>
</dbReference>
<evidence type="ECO:0000313" key="3">
    <source>
        <dbReference type="Proteomes" id="UP000321764"/>
    </source>
</evidence>
<dbReference type="CDD" id="cd07437">
    <property type="entry name" value="PHP_HisPPase_Ycdx_like"/>
    <property type="match status" value="1"/>
</dbReference>
<dbReference type="SMART" id="SM00481">
    <property type="entry name" value="POLIIIAc"/>
    <property type="match status" value="1"/>
</dbReference>
<dbReference type="PANTHER" id="PTHR36928">
    <property type="entry name" value="PHOSPHATASE YCDX-RELATED"/>
    <property type="match status" value="1"/>
</dbReference>
<dbReference type="GO" id="GO:0008270">
    <property type="term" value="F:zinc ion binding"/>
    <property type="evidence" value="ECO:0007669"/>
    <property type="project" value="TreeGrafter"/>
</dbReference>
<dbReference type="OrthoDB" id="9808747at2"/>
<dbReference type="InterPro" id="IPR050243">
    <property type="entry name" value="PHP_phosphatase"/>
</dbReference>
<dbReference type="InterPro" id="IPR016195">
    <property type="entry name" value="Pol/histidinol_Pase-like"/>
</dbReference>
<dbReference type="AlphaFoldDB" id="A0A5C8Z1N8"/>
<dbReference type="PANTHER" id="PTHR36928:SF1">
    <property type="entry name" value="PHOSPHATASE YCDX-RELATED"/>
    <property type="match status" value="1"/>
</dbReference>
<feature type="domain" description="Polymerase/histidinol phosphatase N-terminal" evidence="1">
    <location>
        <begin position="5"/>
        <end position="79"/>
    </location>
</feature>
<sequence length="262" mass="29463">MKILCDTHSHTVASTHAYSNVHDYIRDAQKNQLQLISITDHAPSMPDAPHLWHFANMKVIPRVIENIAVLRGIEANILPEPFKHAEKANCYVDLSDFLDEKLDIAIASFHEPVFKPQDKKTHTQAMIRAIESGYVQIIGHPGNPNYPIDQEEVIRAAKDNNVVFEINNSSFKASRKGSEPHCLELISLIDKHDWKVCVGSDAHISLDVGLFERSIGALTQQGFNENNIVNRTPKSLLGFLEQHGRPVVGELQDWLQQLPSTE</sequence>
<dbReference type="Proteomes" id="UP000321764">
    <property type="component" value="Unassembled WGS sequence"/>
</dbReference>
<evidence type="ECO:0000259" key="1">
    <source>
        <dbReference type="SMART" id="SM00481"/>
    </source>
</evidence>
<dbReference type="Pfam" id="PF02811">
    <property type="entry name" value="PHP"/>
    <property type="match status" value="1"/>
</dbReference>
<dbReference type="GO" id="GO:0071978">
    <property type="term" value="P:bacterial-type flagellum-dependent swarming motility"/>
    <property type="evidence" value="ECO:0007669"/>
    <property type="project" value="TreeGrafter"/>
</dbReference>
<accession>A0A5C8Z1N8</accession>